<reference evidence="3" key="1">
    <citation type="journal article" date="2002" name="Science">
        <title>The draft genome of Ciona intestinalis: insights into chordate and vertebrate origins.</title>
        <authorList>
            <person name="Dehal P."/>
            <person name="Satou Y."/>
            <person name="Campbell R.K."/>
            <person name="Chapman J."/>
            <person name="Degnan B."/>
            <person name="De Tomaso A."/>
            <person name="Davidson B."/>
            <person name="Di Gregorio A."/>
            <person name="Gelpke M."/>
            <person name="Goodstein D.M."/>
            <person name="Harafuji N."/>
            <person name="Hastings K.E."/>
            <person name="Ho I."/>
            <person name="Hotta K."/>
            <person name="Huang W."/>
            <person name="Kawashima T."/>
            <person name="Lemaire P."/>
            <person name="Martinez D."/>
            <person name="Meinertzhagen I.A."/>
            <person name="Necula S."/>
            <person name="Nonaka M."/>
            <person name="Putnam N."/>
            <person name="Rash S."/>
            <person name="Saiga H."/>
            <person name="Satake M."/>
            <person name="Terry A."/>
            <person name="Yamada L."/>
            <person name="Wang H.G."/>
            <person name="Awazu S."/>
            <person name="Azumi K."/>
            <person name="Boore J."/>
            <person name="Branno M."/>
            <person name="Chin-Bow S."/>
            <person name="DeSantis R."/>
            <person name="Doyle S."/>
            <person name="Francino P."/>
            <person name="Keys D.N."/>
            <person name="Haga S."/>
            <person name="Hayashi H."/>
            <person name="Hino K."/>
            <person name="Imai K.S."/>
            <person name="Inaba K."/>
            <person name="Kano S."/>
            <person name="Kobayashi K."/>
            <person name="Kobayashi M."/>
            <person name="Lee B.I."/>
            <person name="Makabe K.W."/>
            <person name="Manohar C."/>
            <person name="Matassi G."/>
            <person name="Medina M."/>
            <person name="Mochizuki Y."/>
            <person name="Mount S."/>
            <person name="Morishita T."/>
            <person name="Miura S."/>
            <person name="Nakayama A."/>
            <person name="Nishizaka S."/>
            <person name="Nomoto H."/>
            <person name="Ohta F."/>
            <person name="Oishi K."/>
            <person name="Rigoutsos I."/>
            <person name="Sano M."/>
            <person name="Sasaki A."/>
            <person name="Sasakura Y."/>
            <person name="Shoguchi E."/>
            <person name="Shin-i T."/>
            <person name="Spagnuolo A."/>
            <person name="Stainier D."/>
            <person name="Suzuki M.M."/>
            <person name="Tassy O."/>
            <person name="Takatori N."/>
            <person name="Tokuoka M."/>
            <person name="Yagi K."/>
            <person name="Yoshizaki F."/>
            <person name="Wada S."/>
            <person name="Zhang C."/>
            <person name="Hyatt P.D."/>
            <person name="Larimer F."/>
            <person name="Detter C."/>
            <person name="Doggett N."/>
            <person name="Glavina T."/>
            <person name="Hawkins T."/>
            <person name="Richardson P."/>
            <person name="Lucas S."/>
            <person name="Kohara Y."/>
            <person name="Levine M."/>
            <person name="Satoh N."/>
            <person name="Rokhsar D.S."/>
        </authorList>
    </citation>
    <scope>NUCLEOTIDE SEQUENCE [LARGE SCALE GENOMIC DNA]</scope>
</reference>
<keyword evidence="1" id="KW-0812">Transmembrane</keyword>
<dbReference type="Proteomes" id="UP000008144">
    <property type="component" value="Unassembled WGS sequence"/>
</dbReference>
<gene>
    <name evidence="2" type="primary">LOC100175394</name>
</gene>
<organism evidence="2 3">
    <name type="scientific">Ciona intestinalis</name>
    <name type="common">Transparent sea squirt</name>
    <name type="synonym">Ascidia intestinalis</name>
    <dbReference type="NCBI Taxonomy" id="7719"/>
    <lineage>
        <taxon>Eukaryota</taxon>
        <taxon>Metazoa</taxon>
        <taxon>Chordata</taxon>
        <taxon>Tunicata</taxon>
        <taxon>Ascidiacea</taxon>
        <taxon>Phlebobranchia</taxon>
        <taxon>Cionidae</taxon>
        <taxon>Ciona</taxon>
    </lineage>
</organism>
<dbReference type="PANTHER" id="PTHR12242:SF1">
    <property type="entry name" value="MYND-TYPE DOMAIN-CONTAINING PROTEIN"/>
    <property type="match status" value="1"/>
</dbReference>
<dbReference type="PANTHER" id="PTHR12242">
    <property type="entry name" value="OS02G0130600 PROTEIN-RELATED"/>
    <property type="match status" value="1"/>
</dbReference>
<evidence type="ECO:0000313" key="2">
    <source>
        <dbReference type="Ensembl" id="ENSCINP00000024573.1"/>
    </source>
</evidence>
<dbReference type="Ensembl" id="ENSCINT00000024819.1">
    <property type="protein sequence ID" value="ENSCINP00000024573.1"/>
    <property type="gene ID" value="ENSCING00000013364.1"/>
</dbReference>
<dbReference type="HOGENOM" id="CLU_1735530_0_0_1"/>
<dbReference type="InParanoid" id="F6YE90"/>
<sequence>MSTTCRYEFQCKLFGFYDCKSHDFYVSQWTTNKLLFLVYRCLFFFYSLAWIIADVIVNPQPQYWIFLTNWSEVTVCFYFGLSCLLAVYGYFSNKADLDKEKGANWACGVVWILFDVSFSVSLVTNVLYWSLLRVGSVDLINAFNIHSHAIT</sequence>
<reference evidence="2" key="2">
    <citation type="submission" date="2025-08" db="UniProtKB">
        <authorList>
            <consortium name="Ensembl"/>
        </authorList>
    </citation>
    <scope>IDENTIFICATION</scope>
</reference>
<name>F6YE90_CIOIN</name>
<dbReference type="InterPro" id="IPR049352">
    <property type="entry name" value="Rost"/>
</dbReference>
<keyword evidence="1" id="KW-1133">Transmembrane helix</keyword>
<dbReference type="Pfam" id="PF21534">
    <property type="entry name" value="Rost"/>
    <property type="match status" value="1"/>
</dbReference>
<keyword evidence="3" id="KW-1185">Reference proteome</keyword>
<reference evidence="2" key="3">
    <citation type="submission" date="2025-09" db="UniProtKB">
        <authorList>
            <consortium name="Ensembl"/>
        </authorList>
    </citation>
    <scope>IDENTIFICATION</scope>
</reference>
<feature type="transmembrane region" description="Helical" evidence="1">
    <location>
        <begin position="103"/>
        <end position="129"/>
    </location>
</feature>
<accession>F6YE90</accession>
<proteinExistence type="predicted"/>
<keyword evidence="1" id="KW-0472">Membrane</keyword>
<feature type="transmembrane region" description="Helical" evidence="1">
    <location>
        <begin position="63"/>
        <end position="91"/>
    </location>
</feature>
<evidence type="ECO:0000313" key="3">
    <source>
        <dbReference type="Proteomes" id="UP000008144"/>
    </source>
</evidence>
<dbReference type="AlphaFoldDB" id="F6YE90"/>
<evidence type="ECO:0000256" key="1">
    <source>
        <dbReference type="SAM" id="Phobius"/>
    </source>
</evidence>
<protein>
    <submittedName>
        <fullName evidence="2">Protein rolling stone-like</fullName>
    </submittedName>
</protein>
<feature type="transmembrane region" description="Helical" evidence="1">
    <location>
        <begin position="37"/>
        <end position="57"/>
    </location>
</feature>